<sequence length="330" mass="37687">MTILLLCFYAFFISGFSLPLYEYKLKNIVVYRSLEKLEDPFFSYDSIDIKDWKPFAPQLLELQKGKTIIILVHGISPREVYNPLDIYKQAMINAFKKSIPDNVGLYLFLYPSLVCNFKSTGESLVNFTRKFDKFYIYAHSLGGIIVRYALQSEEFQQKVQKVIFAGTPHRGSPLATFLALKKEIFKNLNLDTVELIKFALITSNAFGASIEAPVYKKIIFGKKFPEVPDNVNYINFVGILTYNFSNTRETIQNILLSNPLTLAGLLLLKYISDNIFPESSEFRLSDGMVPYVSANYNDKSIVFYGANHADLAMRRDIIEKALAIFGILKE</sequence>
<keyword evidence="2" id="KW-1185">Reference proteome</keyword>
<gene>
    <name evidence="1" type="ORF">JYK00_09650</name>
</gene>
<accession>A0ABX7SAJ5</accession>
<dbReference type="EMBL" id="CP071446">
    <property type="protein sequence ID" value="QTA38975.1"/>
    <property type="molecule type" value="Genomic_DNA"/>
</dbReference>
<proteinExistence type="predicted"/>
<evidence type="ECO:0000313" key="2">
    <source>
        <dbReference type="Proteomes" id="UP000671862"/>
    </source>
</evidence>
<dbReference type="SUPFAM" id="SSF53474">
    <property type="entry name" value="alpha/beta-Hydrolases"/>
    <property type="match status" value="1"/>
</dbReference>
<reference evidence="1 2" key="1">
    <citation type="submission" date="2021-03" db="EMBL/GenBank/DDBJ databases">
        <title>Thermosipho ferrireducens sp.nov., an anaerobic thermophilic iron-reducing bacterium isolated from a deep-sea hydrothermal sulfide deposits.</title>
        <authorList>
            <person name="Zeng X."/>
            <person name="Chen Y."/>
            <person name="Shao Z."/>
        </authorList>
    </citation>
    <scope>NUCLEOTIDE SEQUENCE [LARGE SCALE GENOMIC DNA]</scope>
    <source>
        <strain evidence="1 2">JL129W03</strain>
    </source>
</reference>
<dbReference type="Gene3D" id="3.40.50.1820">
    <property type="entry name" value="alpha/beta hydrolase"/>
    <property type="match status" value="1"/>
</dbReference>
<dbReference type="Proteomes" id="UP000671862">
    <property type="component" value="Chromosome"/>
</dbReference>
<protein>
    <submittedName>
        <fullName evidence="1">Esterase</fullName>
    </submittedName>
</protein>
<evidence type="ECO:0000313" key="1">
    <source>
        <dbReference type="EMBL" id="QTA38975.1"/>
    </source>
</evidence>
<name>A0ABX7SAJ5_9BACT</name>
<dbReference type="InterPro" id="IPR029058">
    <property type="entry name" value="AB_hydrolase_fold"/>
</dbReference>
<organism evidence="1 2">
    <name type="scientific">Thermosipho ferrireducens</name>
    <dbReference type="NCBI Taxonomy" id="2571116"/>
    <lineage>
        <taxon>Bacteria</taxon>
        <taxon>Thermotogati</taxon>
        <taxon>Thermotogota</taxon>
        <taxon>Thermotogae</taxon>
        <taxon>Thermotogales</taxon>
        <taxon>Fervidobacteriaceae</taxon>
        <taxon>Thermosipho</taxon>
    </lineage>
</organism>